<evidence type="ECO:0000313" key="2">
    <source>
        <dbReference type="Proteomes" id="UP001153555"/>
    </source>
</evidence>
<protein>
    <submittedName>
        <fullName evidence="1">Uncharacterized protein</fullName>
    </submittedName>
</protein>
<reference evidence="1" key="1">
    <citation type="submission" date="2019-12" db="EMBL/GenBank/DDBJ databases">
        <authorList>
            <person name="Scholes J."/>
        </authorList>
    </citation>
    <scope>NUCLEOTIDE SEQUENCE</scope>
</reference>
<dbReference type="PANTHER" id="PTHR31722">
    <property type="entry name" value="OS06G0675200 PROTEIN"/>
    <property type="match status" value="1"/>
</dbReference>
<accession>A0A9N7MDA7</accession>
<gene>
    <name evidence="1" type="ORF">SHERM_10258</name>
</gene>
<dbReference type="Proteomes" id="UP001153555">
    <property type="component" value="Unassembled WGS sequence"/>
</dbReference>
<dbReference type="PANTHER" id="PTHR31722:SF71">
    <property type="entry name" value="GENOME ASSEMBLY, CHROMOSOME: A05"/>
    <property type="match status" value="1"/>
</dbReference>
<sequence length="130" mass="14578">MGPRISFSNDFADPQQPTIKLENIYREAPVSSEFAFSATDRDTIVPADQIFSEGKILPLRENCAKTTTIRDELLSDNDGFEDVPSRIAKGTSSWKERLGFKRSHVVVVPKKKSDKNFVEGSLESIDENDI</sequence>
<dbReference type="OrthoDB" id="1927989at2759"/>
<name>A0A9N7MDA7_STRHE</name>
<dbReference type="EMBL" id="CACSLK010001140">
    <property type="protein sequence ID" value="CAA0807540.1"/>
    <property type="molecule type" value="Genomic_DNA"/>
</dbReference>
<comment type="caution">
    <text evidence="1">The sequence shown here is derived from an EMBL/GenBank/DDBJ whole genome shotgun (WGS) entry which is preliminary data.</text>
</comment>
<keyword evidence="2" id="KW-1185">Reference proteome</keyword>
<evidence type="ECO:0000313" key="1">
    <source>
        <dbReference type="EMBL" id="CAA0807540.1"/>
    </source>
</evidence>
<organism evidence="1 2">
    <name type="scientific">Striga hermonthica</name>
    <name type="common">Purple witchweed</name>
    <name type="synonym">Buchnera hermonthica</name>
    <dbReference type="NCBI Taxonomy" id="68872"/>
    <lineage>
        <taxon>Eukaryota</taxon>
        <taxon>Viridiplantae</taxon>
        <taxon>Streptophyta</taxon>
        <taxon>Embryophyta</taxon>
        <taxon>Tracheophyta</taxon>
        <taxon>Spermatophyta</taxon>
        <taxon>Magnoliopsida</taxon>
        <taxon>eudicotyledons</taxon>
        <taxon>Gunneridae</taxon>
        <taxon>Pentapetalae</taxon>
        <taxon>asterids</taxon>
        <taxon>lamiids</taxon>
        <taxon>Lamiales</taxon>
        <taxon>Orobanchaceae</taxon>
        <taxon>Buchnereae</taxon>
        <taxon>Striga</taxon>
    </lineage>
</organism>
<proteinExistence type="predicted"/>
<dbReference type="AlphaFoldDB" id="A0A9N7MDA7"/>